<dbReference type="PATRIC" id="fig|157838.3.peg.3155"/>
<proteinExistence type="predicted"/>
<evidence type="ECO:0000313" key="2">
    <source>
        <dbReference type="Proteomes" id="UP000051888"/>
    </source>
</evidence>
<dbReference type="RefSeq" id="WP_055740306.1">
    <property type="nucleotide sequence ID" value="NZ_JAAIWL010000051.1"/>
</dbReference>
<organism evidence="1 2">
    <name type="scientific">Heyndrickxia shackletonii</name>
    <dbReference type="NCBI Taxonomy" id="157838"/>
    <lineage>
        <taxon>Bacteria</taxon>
        <taxon>Bacillati</taxon>
        <taxon>Bacillota</taxon>
        <taxon>Bacilli</taxon>
        <taxon>Bacillales</taxon>
        <taxon>Bacillaceae</taxon>
        <taxon>Heyndrickxia</taxon>
    </lineage>
</organism>
<sequence>MKKAITIIASEETYKNLSTFNDIQELNEAVRYYKEQFKDKLSKSTVQVLDQLQRYSCVYFGVSFRAKANIAETLNISRRTVIRACQLLEKLGIIKQYEMKRSKDMQQTSNAIVIQPVTQASTVKCHTKTNTKSSLKQNINKRTEETMVQSVPSSQPSFLPDWTKKRFPELVKLASYFYGDPKVIAEFARISLIHSKKHDIEETVFNSLIIDSFKQFTVKVKSKSIKNIYAYYTAILKRKLKGSMIRGLFDDVMGF</sequence>
<name>A0A0Q3WZD8_9BACI</name>
<evidence type="ECO:0000313" key="1">
    <source>
        <dbReference type="EMBL" id="KQL54530.1"/>
    </source>
</evidence>
<dbReference type="EMBL" id="LJJC01000004">
    <property type="protein sequence ID" value="KQL54530.1"/>
    <property type="molecule type" value="Genomic_DNA"/>
</dbReference>
<dbReference type="AlphaFoldDB" id="A0A0Q3WZD8"/>
<keyword evidence="2" id="KW-1185">Reference proteome</keyword>
<dbReference type="InterPro" id="IPR036388">
    <property type="entry name" value="WH-like_DNA-bd_sf"/>
</dbReference>
<dbReference type="STRING" id="157838.AN964_14195"/>
<gene>
    <name evidence="1" type="ORF">AN964_14195</name>
</gene>
<reference evidence="1 2" key="1">
    <citation type="submission" date="2015-09" db="EMBL/GenBank/DDBJ databases">
        <title>Genome sequencing project for genomic taxonomy and phylogenomics of Bacillus-like bacteria.</title>
        <authorList>
            <person name="Liu B."/>
            <person name="Wang J."/>
            <person name="Zhu Y."/>
            <person name="Liu G."/>
            <person name="Chen Q."/>
            <person name="Chen Z."/>
            <person name="Lan J."/>
            <person name="Che J."/>
            <person name="Ge C."/>
            <person name="Shi H."/>
            <person name="Pan Z."/>
            <person name="Liu X."/>
        </authorList>
    </citation>
    <scope>NUCLEOTIDE SEQUENCE [LARGE SCALE GENOMIC DNA]</scope>
    <source>
        <strain evidence="1 2">LMG 18435</strain>
    </source>
</reference>
<protein>
    <submittedName>
        <fullName evidence="1">Uncharacterized protein</fullName>
    </submittedName>
</protein>
<dbReference type="Proteomes" id="UP000051888">
    <property type="component" value="Unassembled WGS sequence"/>
</dbReference>
<dbReference type="OrthoDB" id="2708249at2"/>
<accession>A0A0Q3WZD8</accession>
<dbReference type="Gene3D" id="1.10.10.10">
    <property type="entry name" value="Winged helix-like DNA-binding domain superfamily/Winged helix DNA-binding domain"/>
    <property type="match status" value="1"/>
</dbReference>
<comment type="caution">
    <text evidence="1">The sequence shown here is derived from an EMBL/GenBank/DDBJ whole genome shotgun (WGS) entry which is preliminary data.</text>
</comment>